<sequence>MARLFLLKSGKGGKGKQFDFGITEPTEYLYFFSPSLKDLRASLRCVTAQGYRIPKVQTLSKRIKERNGHLIAFNPFFQTTMHEILEIDIPVEIKLEVDYKNSFGFEHKLKLVDSDLAENIWTLQKLKK</sequence>
<dbReference type="OrthoDB" id="1493733at2"/>
<reference evidence="1" key="1">
    <citation type="submission" date="2018-04" db="EMBL/GenBank/DDBJ databases">
        <title>Draft Genome Sequences of Chryseobacterium lactis NCTC11390T isolated from milk, Chryseobacterium oncorhynchi 701B-08T from rainbow trout, and Chryseobacterium viscerum 687B-08T from diseased fish.</title>
        <authorList>
            <person name="Jeong J.-J."/>
            <person name="Lee Y.J."/>
            <person name="Pathiraja D."/>
            <person name="Park B."/>
            <person name="Choi I.-G."/>
            <person name="Kim K.D."/>
        </authorList>
    </citation>
    <scope>NUCLEOTIDE SEQUENCE [LARGE SCALE GENOMIC DNA]</scope>
    <source>
        <strain evidence="1">701B-08</strain>
    </source>
</reference>
<gene>
    <name evidence="1" type="ORF">C1638_021850</name>
</gene>
<dbReference type="EMBL" id="PPEI02000014">
    <property type="protein sequence ID" value="PWN59143.1"/>
    <property type="molecule type" value="Genomic_DNA"/>
</dbReference>
<organism evidence="1 2">
    <name type="scientific">Chryseobacterium oncorhynchi</name>
    <dbReference type="NCBI Taxonomy" id="741074"/>
    <lineage>
        <taxon>Bacteria</taxon>
        <taxon>Pseudomonadati</taxon>
        <taxon>Bacteroidota</taxon>
        <taxon>Flavobacteriia</taxon>
        <taxon>Flavobacteriales</taxon>
        <taxon>Weeksellaceae</taxon>
        <taxon>Chryseobacterium group</taxon>
        <taxon>Chryseobacterium</taxon>
    </lineage>
</organism>
<keyword evidence="2" id="KW-1185">Reference proteome</keyword>
<proteinExistence type="predicted"/>
<dbReference type="Proteomes" id="UP000236182">
    <property type="component" value="Unassembled WGS sequence"/>
</dbReference>
<name>A0A316WFJ3_9FLAO</name>
<protein>
    <submittedName>
        <fullName evidence="1">Uncharacterized protein</fullName>
    </submittedName>
</protein>
<evidence type="ECO:0000313" key="1">
    <source>
        <dbReference type="EMBL" id="PWN59143.1"/>
    </source>
</evidence>
<evidence type="ECO:0000313" key="2">
    <source>
        <dbReference type="Proteomes" id="UP000236182"/>
    </source>
</evidence>
<comment type="caution">
    <text evidence="1">The sequence shown here is derived from an EMBL/GenBank/DDBJ whole genome shotgun (WGS) entry which is preliminary data.</text>
</comment>
<dbReference type="RefSeq" id="WP_109624058.1">
    <property type="nucleotide sequence ID" value="NZ_PPEI02000014.1"/>
</dbReference>
<dbReference type="AlphaFoldDB" id="A0A316WFJ3"/>
<accession>A0A316WFJ3</accession>